<feature type="binding site" evidence="7">
    <location>
        <position position="178"/>
    </location>
    <ligand>
        <name>5-hydroxyisourate</name>
        <dbReference type="ChEBI" id="CHEBI:18072"/>
    </ligand>
</feature>
<comment type="caution">
    <text evidence="9">The sequence shown here is derived from an EMBL/GenBank/DDBJ whole genome shotgun (WGS) entry which is preliminary data.</text>
</comment>
<dbReference type="GO" id="GO:0019628">
    <property type="term" value="P:urate catabolic process"/>
    <property type="evidence" value="ECO:0007669"/>
    <property type="project" value="UniProtKB-UniPathway"/>
</dbReference>
<evidence type="ECO:0000256" key="4">
    <source>
        <dbReference type="ARBA" id="ARBA00023002"/>
    </source>
</evidence>
<feature type="binding site" evidence="7">
    <location>
        <position position="220"/>
    </location>
    <ligand>
        <name>5-hydroxyisourate</name>
        <dbReference type="ChEBI" id="CHEBI:18072"/>
    </ligand>
</feature>
<evidence type="ECO:0000313" key="9">
    <source>
        <dbReference type="EMBL" id="MBB5056585.1"/>
    </source>
</evidence>
<feature type="binding site" evidence="7">
    <location>
        <position position="161"/>
    </location>
    <ligand>
        <name>urate</name>
        <dbReference type="ChEBI" id="CHEBI:17775"/>
    </ligand>
</feature>
<comment type="function">
    <text evidence="5 8">Catalyzes the oxidation of uric acid to 5-hydroxyisourate, which is further processed to form (S)-allantoin.</text>
</comment>
<feature type="binding site" evidence="7">
    <location>
        <position position="221"/>
    </location>
    <ligand>
        <name>urate</name>
        <dbReference type="ChEBI" id="CHEBI:17775"/>
    </ligand>
</feature>
<protein>
    <recommendedName>
        <fullName evidence="5 8">Uricase</fullName>
        <ecNumber evidence="5 8">1.7.3.3</ecNumber>
    </recommendedName>
    <alternativeName>
        <fullName evidence="5">Urate oxidase</fullName>
    </alternativeName>
</protein>
<dbReference type="RefSeq" id="WP_184214611.1">
    <property type="nucleotide sequence ID" value="NZ_JACHIP010000002.1"/>
</dbReference>
<evidence type="ECO:0000256" key="2">
    <source>
        <dbReference type="ARBA" id="ARBA00009760"/>
    </source>
</evidence>
<dbReference type="PANTHER" id="PTHR42874">
    <property type="entry name" value="URICASE"/>
    <property type="match status" value="1"/>
</dbReference>
<accession>A0A7W8E3X5</accession>
<feature type="binding site" evidence="7">
    <location>
        <position position="247"/>
    </location>
    <ligand>
        <name>O2</name>
        <dbReference type="ChEBI" id="CHEBI:15379"/>
    </ligand>
</feature>
<proteinExistence type="inferred from homology"/>
<comment type="catalytic activity">
    <reaction evidence="5 8">
        <text>urate + O2 + H2O = 5-hydroxyisourate + H2O2</text>
        <dbReference type="Rhea" id="RHEA:21368"/>
        <dbReference type="ChEBI" id="CHEBI:15377"/>
        <dbReference type="ChEBI" id="CHEBI:15379"/>
        <dbReference type="ChEBI" id="CHEBI:16240"/>
        <dbReference type="ChEBI" id="CHEBI:17775"/>
        <dbReference type="ChEBI" id="CHEBI:18072"/>
        <dbReference type="EC" id="1.7.3.3"/>
    </reaction>
</comment>
<evidence type="ECO:0000256" key="7">
    <source>
        <dbReference type="PIRSR" id="PIRSR000241-2"/>
    </source>
</evidence>
<dbReference type="PANTHER" id="PTHR42874:SF1">
    <property type="entry name" value="URICASE"/>
    <property type="match status" value="1"/>
</dbReference>
<feature type="binding site" evidence="7">
    <location>
        <position position="60"/>
    </location>
    <ligand>
        <name>urate</name>
        <dbReference type="ChEBI" id="CHEBI:17775"/>
    </ligand>
</feature>
<reference evidence="9 10" key="1">
    <citation type="submission" date="2020-08" db="EMBL/GenBank/DDBJ databases">
        <title>Genomic Encyclopedia of Type Strains, Phase IV (KMG-V): Genome sequencing to study the core and pangenomes of soil and plant-associated prokaryotes.</title>
        <authorList>
            <person name="Whitman W."/>
        </authorList>
    </citation>
    <scope>NUCLEOTIDE SEQUENCE [LARGE SCALE GENOMIC DNA]</scope>
    <source>
        <strain evidence="9 10">M8UP14</strain>
    </source>
</reference>
<keyword evidence="10" id="KW-1185">Reference proteome</keyword>
<dbReference type="GO" id="GO:0004846">
    <property type="term" value="F:urate oxidase activity"/>
    <property type="evidence" value="ECO:0007669"/>
    <property type="project" value="UniProtKB-EC"/>
</dbReference>
<keyword evidence="4 5" id="KW-0560">Oxidoreductase</keyword>
<evidence type="ECO:0000256" key="3">
    <source>
        <dbReference type="ARBA" id="ARBA00022631"/>
    </source>
</evidence>
<sequence length="285" mass="31949">MSSRFQLAENRYGKTRVRLVKVTRHAHGNDMFEWNVRVLLRGDFETAHTEGDNSKILATDTMKNTVYYIAGRSKATSMEGYAKELIDFLLSRNPQVSSVEVHIESVLWKRLTVDGKPHPDSFMRGSDEHQTTTVERAQNGEFAVTSGLADLVIMKTANSAFTGYIKESLTSLKETTDRLFATSLSASWSYMSDDFNFNAERTKLREAMLKTFAGHTSLSVQQTLYAMAESALEAVPSVSEIELTMPNKHCILIDLARFGQENPNEIFVPTDEPSGFIQATVKRTA</sequence>
<comment type="similarity">
    <text evidence="2 5 8">Belongs to the uricase family.</text>
</comment>
<feature type="binding site" evidence="7">
    <location>
        <position position="247"/>
    </location>
    <ligand>
        <name>5-hydroxyisourate</name>
        <dbReference type="ChEBI" id="CHEBI:18072"/>
    </ligand>
</feature>
<feature type="binding site" evidence="7">
    <location>
        <position position="60"/>
    </location>
    <ligand>
        <name>5-hydroxyisourate</name>
        <dbReference type="ChEBI" id="CHEBI:18072"/>
    </ligand>
</feature>
<gene>
    <name evidence="9" type="ORF">HDF16_001270</name>
</gene>
<organism evidence="9 10">
    <name type="scientific">Granulicella aggregans</name>
    <dbReference type="NCBI Taxonomy" id="474949"/>
    <lineage>
        <taxon>Bacteria</taxon>
        <taxon>Pseudomonadati</taxon>
        <taxon>Acidobacteriota</taxon>
        <taxon>Terriglobia</taxon>
        <taxon>Terriglobales</taxon>
        <taxon>Acidobacteriaceae</taxon>
        <taxon>Granulicella</taxon>
    </lineage>
</organism>
<dbReference type="NCBIfam" id="TIGR03383">
    <property type="entry name" value="urate_oxi"/>
    <property type="match status" value="1"/>
</dbReference>
<evidence type="ECO:0000256" key="6">
    <source>
        <dbReference type="PIRSR" id="PIRSR000241-1"/>
    </source>
</evidence>
<feature type="binding site" evidence="7">
    <location>
        <position position="247"/>
    </location>
    <ligand>
        <name>urate</name>
        <dbReference type="ChEBI" id="CHEBI:17775"/>
    </ligand>
</feature>
<dbReference type="Pfam" id="PF01014">
    <property type="entry name" value="Uricase"/>
    <property type="match status" value="2"/>
</dbReference>
<comment type="pathway">
    <text evidence="1 5">Purine metabolism; urate degradation; (S)-allantoin from urate: step 1/3.</text>
</comment>
<evidence type="ECO:0000256" key="8">
    <source>
        <dbReference type="RuleBase" id="RU004455"/>
    </source>
</evidence>
<feature type="binding site" evidence="7">
    <location>
        <position position="178"/>
    </location>
    <ligand>
        <name>urate</name>
        <dbReference type="ChEBI" id="CHEBI:17775"/>
    </ligand>
</feature>
<dbReference type="Proteomes" id="UP000540989">
    <property type="component" value="Unassembled WGS sequence"/>
</dbReference>
<dbReference type="InterPro" id="IPR002042">
    <property type="entry name" value="Uricase"/>
</dbReference>
<name>A0A7W8E3X5_9BACT</name>
<evidence type="ECO:0000256" key="1">
    <source>
        <dbReference type="ARBA" id="ARBA00004831"/>
    </source>
</evidence>
<dbReference type="Gene3D" id="3.10.270.10">
    <property type="entry name" value="Urate Oxidase"/>
    <property type="match status" value="1"/>
</dbReference>
<dbReference type="PIRSF" id="PIRSF000241">
    <property type="entry name" value="Urate_oxidase"/>
    <property type="match status" value="1"/>
</dbReference>
<dbReference type="UniPathway" id="UPA00394">
    <property type="reaction ID" value="UER00650"/>
</dbReference>
<evidence type="ECO:0000313" key="10">
    <source>
        <dbReference type="Proteomes" id="UP000540989"/>
    </source>
</evidence>
<feature type="binding site" evidence="7">
    <location>
        <position position="220"/>
    </location>
    <ligand>
        <name>urate</name>
        <dbReference type="ChEBI" id="CHEBI:17775"/>
    </ligand>
</feature>
<dbReference type="PRINTS" id="PR00093">
    <property type="entry name" value="URICASE"/>
</dbReference>
<dbReference type="SUPFAM" id="SSF55620">
    <property type="entry name" value="Tetrahydrobiopterin biosynthesis enzymes-like"/>
    <property type="match status" value="2"/>
</dbReference>
<dbReference type="EC" id="1.7.3.3" evidence="5 8"/>
<keyword evidence="3 5" id="KW-0659">Purine metabolism</keyword>
<feature type="active site" description="Charge relay system" evidence="6">
    <location>
        <position position="59"/>
    </location>
</feature>
<evidence type="ECO:0000256" key="5">
    <source>
        <dbReference type="PIRNR" id="PIRNR000241"/>
    </source>
</evidence>
<dbReference type="AlphaFoldDB" id="A0A7W8E3X5"/>
<feature type="binding site" evidence="7">
    <location>
        <position position="221"/>
    </location>
    <ligand>
        <name>5-hydroxyisourate</name>
        <dbReference type="ChEBI" id="CHEBI:18072"/>
    </ligand>
</feature>
<dbReference type="EMBL" id="JACHIP010000002">
    <property type="protein sequence ID" value="MBB5056585.1"/>
    <property type="molecule type" value="Genomic_DNA"/>
</dbReference>
<dbReference type="GO" id="GO:0006145">
    <property type="term" value="P:purine nucleobase catabolic process"/>
    <property type="evidence" value="ECO:0007669"/>
    <property type="project" value="TreeGrafter"/>
</dbReference>
<feature type="binding site" evidence="7">
    <location>
        <position position="161"/>
    </location>
    <ligand>
        <name>5-hydroxyisourate</name>
        <dbReference type="ChEBI" id="CHEBI:18072"/>
    </ligand>
</feature>
<feature type="active site" description="Charge relay system" evidence="6">
    <location>
        <position position="14"/>
    </location>
</feature>
<feature type="active site" description="Charge relay system" evidence="6">
    <location>
        <position position="249"/>
    </location>
</feature>
<feature type="binding site" evidence="7">
    <location>
        <position position="59"/>
    </location>
    <ligand>
        <name>urate</name>
        <dbReference type="ChEBI" id="CHEBI:17775"/>
    </ligand>
</feature>